<dbReference type="Gene3D" id="2.30.30.40">
    <property type="entry name" value="SH3 Domains"/>
    <property type="match status" value="1"/>
</dbReference>
<name>A0A3P7P1B3_DIBLA</name>
<dbReference type="Gene3D" id="4.10.680.10">
    <property type="entry name" value="Cdc42-like binding domain"/>
    <property type="match status" value="1"/>
</dbReference>
<evidence type="ECO:0000259" key="5">
    <source>
        <dbReference type="PROSITE" id="PS50002"/>
    </source>
</evidence>
<evidence type="ECO:0000256" key="4">
    <source>
        <dbReference type="PROSITE-ProRule" id="PRU00192"/>
    </source>
</evidence>
<dbReference type="Pfam" id="PF14604">
    <property type="entry name" value="SH3_9"/>
    <property type="match status" value="1"/>
</dbReference>
<dbReference type="Proteomes" id="UP000281553">
    <property type="component" value="Unassembled WGS sequence"/>
</dbReference>
<dbReference type="InterPro" id="IPR015116">
    <property type="entry name" value="Cdc42-bd-like"/>
</dbReference>
<dbReference type="AlphaFoldDB" id="A0A3P7P1B3"/>
<accession>A0A3P7P1B3</accession>
<dbReference type="GO" id="GO:0005737">
    <property type="term" value="C:cytoplasm"/>
    <property type="evidence" value="ECO:0007669"/>
    <property type="project" value="UniProtKB-SubCell"/>
</dbReference>
<proteinExistence type="predicted"/>
<dbReference type="EMBL" id="UYRU01059794">
    <property type="protein sequence ID" value="VDN14619.1"/>
    <property type="molecule type" value="Genomic_DNA"/>
</dbReference>
<keyword evidence="3" id="KW-0963">Cytoplasm</keyword>
<reference evidence="6 7" key="1">
    <citation type="submission" date="2018-11" db="EMBL/GenBank/DDBJ databases">
        <authorList>
            <consortium name="Pathogen Informatics"/>
        </authorList>
    </citation>
    <scope>NUCLEOTIDE SEQUENCE [LARGE SCALE GENOMIC DNA]</scope>
</reference>
<dbReference type="SUPFAM" id="SSF50044">
    <property type="entry name" value="SH3-domain"/>
    <property type="match status" value="1"/>
</dbReference>
<keyword evidence="2 4" id="KW-0728">SH3 domain</keyword>
<evidence type="ECO:0000256" key="3">
    <source>
        <dbReference type="ARBA" id="ARBA00022490"/>
    </source>
</evidence>
<organism evidence="6 7">
    <name type="scientific">Dibothriocephalus latus</name>
    <name type="common">Fish tapeworm</name>
    <name type="synonym">Diphyllobothrium latum</name>
    <dbReference type="NCBI Taxonomy" id="60516"/>
    <lineage>
        <taxon>Eukaryota</taxon>
        <taxon>Metazoa</taxon>
        <taxon>Spiralia</taxon>
        <taxon>Lophotrochozoa</taxon>
        <taxon>Platyhelminthes</taxon>
        <taxon>Cestoda</taxon>
        <taxon>Eucestoda</taxon>
        <taxon>Diphyllobothriidea</taxon>
        <taxon>Diphyllobothriidae</taxon>
        <taxon>Dibothriocephalus</taxon>
    </lineage>
</organism>
<gene>
    <name evidence="6" type="ORF">DILT_LOCUS10450</name>
</gene>
<keyword evidence="7" id="KW-1185">Reference proteome</keyword>
<dbReference type="SMART" id="SM00326">
    <property type="entry name" value="SH3"/>
    <property type="match status" value="1"/>
</dbReference>
<dbReference type="InterPro" id="IPR001452">
    <property type="entry name" value="SH3_domain"/>
</dbReference>
<comment type="subcellular location">
    <subcellularLocation>
        <location evidence="1">Cytoplasm</location>
    </subcellularLocation>
</comment>
<protein>
    <recommendedName>
        <fullName evidence="5">SH3 domain-containing protein</fullName>
    </recommendedName>
</protein>
<sequence length="118" mass="13167">MLKQSLVGVCSTLPQSCPAQSPVGLTEVEAMQIFDEADRMDVEVGDRIVVIDGRPENFWWRGQNLRTGEIGSFPREIVKLRRKLSPQDISCPISGSFVHVGHFGIDGQQWGHLDHIDP</sequence>
<evidence type="ECO:0000256" key="2">
    <source>
        <dbReference type="ARBA" id="ARBA00022443"/>
    </source>
</evidence>
<dbReference type="InterPro" id="IPR037085">
    <property type="entry name" value="Cdc42-bd-like_dom_sf"/>
</dbReference>
<feature type="domain" description="SH3" evidence="5">
    <location>
        <begin position="23"/>
        <end position="83"/>
    </location>
</feature>
<evidence type="ECO:0000256" key="1">
    <source>
        <dbReference type="ARBA" id="ARBA00004496"/>
    </source>
</evidence>
<dbReference type="PROSITE" id="PS50002">
    <property type="entry name" value="SH3"/>
    <property type="match status" value="1"/>
</dbReference>
<dbReference type="Pfam" id="PF09027">
    <property type="entry name" value="GTPase_binding"/>
    <property type="match status" value="1"/>
</dbReference>
<evidence type="ECO:0000313" key="7">
    <source>
        <dbReference type="Proteomes" id="UP000281553"/>
    </source>
</evidence>
<dbReference type="InterPro" id="IPR036028">
    <property type="entry name" value="SH3-like_dom_sf"/>
</dbReference>
<dbReference type="OrthoDB" id="635774at2759"/>
<evidence type="ECO:0000313" key="6">
    <source>
        <dbReference type="EMBL" id="VDN14619.1"/>
    </source>
</evidence>